<keyword evidence="2" id="KW-1185">Reference proteome</keyword>
<accession>A0A2Z5ZBV9</accession>
<dbReference type="InterPro" id="IPR056952">
    <property type="entry name" value="T4_Cef"/>
</dbReference>
<reference evidence="1 2" key="1">
    <citation type="submission" date="2018-02" db="EMBL/GenBank/DDBJ databases">
        <title>Full genome sequencing of a novel polyvalent bacteriophage as one of T4-Family member.</title>
        <authorList>
            <person name="Kawasaki T."/>
            <person name="Saad A.M."/>
            <person name="Yamada T."/>
        </authorList>
    </citation>
    <scope>NUCLEOTIDE SEQUENCE [LARGE SCALE GENOMIC DNA]</scope>
    <source>
        <strain evidence="1 2">EcS1</strain>
    </source>
</reference>
<dbReference type="Pfam" id="PF24050">
    <property type="entry name" value="T4_Cef"/>
    <property type="match status" value="1"/>
</dbReference>
<protein>
    <submittedName>
        <fullName evidence="1">Modifier of suppressor tRNAs</fullName>
    </submittedName>
</protein>
<sequence length="65" mass="7433">MSKQPLTQDQFEDILYSPILSVVQKEVTSGLEHHSYAYVYEGDLAIYVAVRHITAKGTTYWKEAI</sequence>
<organism evidence="1 2">
    <name type="scientific">Escherichia phage EcS1</name>
    <dbReference type="NCBI Taxonomy" id="2083276"/>
    <lineage>
        <taxon>Viruses</taxon>
        <taxon>Duplodnaviria</taxon>
        <taxon>Heunggongvirae</taxon>
        <taxon>Uroviricota</taxon>
        <taxon>Caudoviricetes</taxon>
        <taxon>Pantevenvirales</taxon>
        <taxon>Straboviridae</taxon>
        <taxon>Tevenvirinae</taxon>
        <taxon>Kagamiyamavirus</taxon>
        <taxon>Kagamiyamavirus ecs1</taxon>
    </lineage>
</organism>
<dbReference type="EMBL" id="LC371242">
    <property type="protein sequence ID" value="BBC78060.1"/>
    <property type="molecule type" value="Genomic_DNA"/>
</dbReference>
<evidence type="ECO:0000313" key="1">
    <source>
        <dbReference type="EMBL" id="BBC78060.1"/>
    </source>
</evidence>
<dbReference type="RefSeq" id="YP_010090707.1">
    <property type="nucleotide sequence ID" value="NC_055721.1"/>
</dbReference>
<dbReference type="GeneID" id="65108199"/>
<dbReference type="Proteomes" id="UP000250157">
    <property type="component" value="Segment"/>
</dbReference>
<name>A0A2Z5ZBV9_9CAUD</name>
<dbReference type="KEGG" id="vg:65108199"/>
<proteinExistence type="predicted"/>
<evidence type="ECO:0000313" key="2">
    <source>
        <dbReference type="Proteomes" id="UP000250157"/>
    </source>
</evidence>